<evidence type="ECO:0000313" key="2">
    <source>
        <dbReference type="EMBL" id="QSQ26319.1"/>
    </source>
</evidence>
<gene>
    <name evidence="2" type="ORF">JY651_15885</name>
</gene>
<organism evidence="2 3">
    <name type="scientific">Pyxidicoccus parkwayensis</name>
    <dbReference type="NCBI Taxonomy" id="2813578"/>
    <lineage>
        <taxon>Bacteria</taxon>
        <taxon>Pseudomonadati</taxon>
        <taxon>Myxococcota</taxon>
        <taxon>Myxococcia</taxon>
        <taxon>Myxococcales</taxon>
        <taxon>Cystobacterineae</taxon>
        <taxon>Myxococcaceae</taxon>
        <taxon>Pyxidicoccus</taxon>
    </lineage>
</organism>
<feature type="region of interest" description="Disordered" evidence="1">
    <location>
        <begin position="1"/>
        <end position="125"/>
    </location>
</feature>
<feature type="compositionally biased region" description="Basic and acidic residues" evidence="1">
    <location>
        <begin position="46"/>
        <end position="59"/>
    </location>
</feature>
<protein>
    <submittedName>
        <fullName evidence="2">Uncharacterized protein</fullName>
    </submittedName>
</protein>
<feature type="region of interest" description="Disordered" evidence="1">
    <location>
        <begin position="248"/>
        <end position="278"/>
    </location>
</feature>
<dbReference type="Proteomes" id="UP000662747">
    <property type="component" value="Chromosome"/>
</dbReference>
<accession>A0ABX7P725</accession>
<feature type="compositionally biased region" description="Low complexity" evidence="1">
    <location>
        <begin position="72"/>
        <end position="85"/>
    </location>
</feature>
<dbReference type="EMBL" id="CP071090">
    <property type="protein sequence ID" value="QSQ26319.1"/>
    <property type="molecule type" value="Genomic_DNA"/>
</dbReference>
<proteinExistence type="predicted"/>
<keyword evidence="3" id="KW-1185">Reference proteome</keyword>
<feature type="compositionally biased region" description="Basic and acidic residues" evidence="1">
    <location>
        <begin position="251"/>
        <end position="265"/>
    </location>
</feature>
<reference evidence="2 3" key="1">
    <citation type="submission" date="2021-02" db="EMBL/GenBank/DDBJ databases">
        <title>De Novo genome assembly of isolated myxobacteria.</title>
        <authorList>
            <person name="Stevens D.C."/>
        </authorList>
    </citation>
    <scope>NUCLEOTIDE SEQUENCE [LARGE SCALE GENOMIC DNA]</scope>
    <source>
        <strain evidence="3">SCPEA02</strain>
    </source>
</reference>
<feature type="compositionally biased region" description="Gly residues" evidence="1">
    <location>
        <begin position="1"/>
        <end position="10"/>
    </location>
</feature>
<dbReference type="RefSeq" id="WP_206727867.1">
    <property type="nucleotide sequence ID" value="NZ_CP071090.1"/>
</dbReference>
<evidence type="ECO:0000313" key="3">
    <source>
        <dbReference type="Proteomes" id="UP000662747"/>
    </source>
</evidence>
<sequence>MPKLKVGGGSSPSPSIARSPSPPPSSSSAQKRKADDIGDSSPAKKPKTDEAKDNSTEARLKRKHQRDLDRMSSSSAVASHSGTSGFRADAGGLAKKTPKNEPKTKLDTPFGPVNASKFPTSDPGFKITTEAKNYGKKSSVGHKYSDLVDGMRKSGATDKEIATDLLKALEGKDPEKLTSGQAKNAAAKLSAITHVSEPQRVLGSDKAARGVLRMVQSGEISLDQAFKGETPTYPMAKNPDYMRRTVNYKDQNFKKETPKPTEFDKLGGYMSDSSGDES</sequence>
<evidence type="ECO:0000256" key="1">
    <source>
        <dbReference type="SAM" id="MobiDB-lite"/>
    </source>
</evidence>
<name>A0ABX7P725_9BACT</name>